<dbReference type="GO" id="GO:0006487">
    <property type="term" value="P:protein N-linked glycosylation"/>
    <property type="evidence" value="ECO:0007669"/>
    <property type="project" value="TreeGrafter"/>
</dbReference>
<evidence type="ECO:0000313" key="1">
    <source>
        <dbReference type="Proteomes" id="UP000887564"/>
    </source>
</evidence>
<dbReference type="Proteomes" id="UP000887564">
    <property type="component" value="Unplaced"/>
</dbReference>
<accession>A0A914S930</accession>
<organism evidence="1 2">
    <name type="scientific">Parascaris equorum</name>
    <name type="common">Equine roundworm</name>
    <dbReference type="NCBI Taxonomy" id="6256"/>
    <lineage>
        <taxon>Eukaryota</taxon>
        <taxon>Metazoa</taxon>
        <taxon>Ecdysozoa</taxon>
        <taxon>Nematoda</taxon>
        <taxon>Chromadorea</taxon>
        <taxon>Rhabditida</taxon>
        <taxon>Spirurina</taxon>
        <taxon>Ascaridomorpha</taxon>
        <taxon>Ascaridoidea</taxon>
        <taxon>Ascarididae</taxon>
        <taxon>Parascaris</taxon>
    </lineage>
</organism>
<dbReference type="GO" id="GO:0005783">
    <property type="term" value="C:endoplasmic reticulum"/>
    <property type="evidence" value="ECO:0007669"/>
    <property type="project" value="TreeGrafter"/>
</dbReference>
<name>A0A914S930_PAREQ</name>
<dbReference type="WBParaSite" id="PEQ_0001372401-mRNA-1">
    <property type="protein sequence ID" value="PEQ_0001372401-mRNA-1"/>
    <property type="gene ID" value="PEQ_0001372401"/>
</dbReference>
<protein>
    <submittedName>
        <fullName evidence="2">Uncharacterized protein</fullName>
    </submittedName>
</protein>
<dbReference type="PANTHER" id="PTHR12062:SF9">
    <property type="entry name" value="ALPHA-1,3-MANNOSYL-GLYCOPROTEIN 4-BETA-N-ACETYLGLUCOSAMINYLTRANSFERASE A, ISOFORM A"/>
    <property type="match status" value="1"/>
</dbReference>
<dbReference type="InterPro" id="IPR006759">
    <property type="entry name" value="Glyco_transf_54"/>
</dbReference>
<sequence length="120" mass="13897">MVPPREWYPPDLNATEPNLGDYYLQVEDDILAKPGYMAKIETFIREKAQKKWFVMTKDYRLRGATLFQHIGIHSSLSGKVQKLKEKNFGESNTFNAHVDNPAATVTTNLKQYDEYGEHPY</sequence>
<dbReference type="AlphaFoldDB" id="A0A914S930"/>
<dbReference type="PANTHER" id="PTHR12062">
    <property type="entry name" value="N-ACETYLGLUCOSAMINYLTRANSFERASE VI"/>
    <property type="match status" value="1"/>
</dbReference>
<reference evidence="2" key="1">
    <citation type="submission" date="2022-11" db="UniProtKB">
        <authorList>
            <consortium name="WormBaseParasite"/>
        </authorList>
    </citation>
    <scope>IDENTIFICATION</scope>
</reference>
<evidence type="ECO:0000313" key="2">
    <source>
        <dbReference type="WBParaSite" id="PEQ_0001372401-mRNA-1"/>
    </source>
</evidence>
<keyword evidence="1" id="KW-1185">Reference proteome</keyword>
<dbReference type="GO" id="GO:0008375">
    <property type="term" value="F:acetylglucosaminyltransferase activity"/>
    <property type="evidence" value="ECO:0007669"/>
    <property type="project" value="TreeGrafter"/>
</dbReference>
<proteinExistence type="predicted"/>
<dbReference type="GO" id="GO:0005795">
    <property type="term" value="C:Golgi stack"/>
    <property type="evidence" value="ECO:0007669"/>
    <property type="project" value="TreeGrafter"/>
</dbReference>
<dbReference type="GO" id="GO:0005793">
    <property type="term" value="C:endoplasmic reticulum-Golgi intermediate compartment"/>
    <property type="evidence" value="ECO:0007669"/>
    <property type="project" value="TreeGrafter"/>
</dbReference>